<feature type="signal peptide" evidence="1">
    <location>
        <begin position="1"/>
        <end position="30"/>
    </location>
</feature>
<evidence type="ECO:0000256" key="1">
    <source>
        <dbReference type="SAM" id="SignalP"/>
    </source>
</evidence>
<gene>
    <name evidence="2" type="ORF">C8D91_2503</name>
</gene>
<comment type="caution">
    <text evidence="2">The sequence shown here is derived from an EMBL/GenBank/DDBJ whole genome shotgun (WGS) entry which is preliminary data.</text>
</comment>
<keyword evidence="1" id="KW-0732">Signal</keyword>
<dbReference type="AlphaFoldDB" id="A0A4R6XDP8"/>
<reference evidence="2 3" key="1">
    <citation type="submission" date="2019-03" db="EMBL/GenBank/DDBJ databases">
        <title>Genomic Encyclopedia of Type Strains, Phase IV (KMG-IV): sequencing the most valuable type-strain genomes for metagenomic binning, comparative biology and taxonomic classification.</title>
        <authorList>
            <person name="Goeker M."/>
        </authorList>
    </citation>
    <scope>NUCLEOTIDE SEQUENCE [LARGE SCALE GENOMIC DNA]</scope>
    <source>
        <strain evidence="2 3">DSM 25488</strain>
    </source>
</reference>
<name>A0A4R6XDP8_9GAMM</name>
<protein>
    <submittedName>
        <fullName evidence="2">Uncharacterized protein</fullName>
    </submittedName>
</protein>
<proteinExistence type="predicted"/>
<evidence type="ECO:0000313" key="3">
    <source>
        <dbReference type="Proteomes" id="UP000295724"/>
    </source>
</evidence>
<dbReference type="EMBL" id="SNZB01000006">
    <property type="protein sequence ID" value="TDR17445.1"/>
    <property type="molecule type" value="Genomic_DNA"/>
</dbReference>
<keyword evidence="3" id="KW-1185">Reference proteome</keyword>
<feature type="chain" id="PRO_5020813707" evidence="1">
    <location>
        <begin position="31"/>
        <end position="130"/>
    </location>
</feature>
<dbReference type="Proteomes" id="UP000295724">
    <property type="component" value="Unassembled WGS sequence"/>
</dbReference>
<dbReference type="PROSITE" id="PS51257">
    <property type="entry name" value="PROKAR_LIPOPROTEIN"/>
    <property type="match status" value="1"/>
</dbReference>
<accession>A0A4R6XDP8</accession>
<organism evidence="2 3">
    <name type="scientific">Marinicella litoralis</name>
    <dbReference type="NCBI Taxonomy" id="644220"/>
    <lineage>
        <taxon>Bacteria</taxon>
        <taxon>Pseudomonadati</taxon>
        <taxon>Pseudomonadota</taxon>
        <taxon>Gammaproteobacteria</taxon>
        <taxon>Lysobacterales</taxon>
        <taxon>Marinicellaceae</taxon>
        <taxon>Marinicella</taxon>
    </lineage>
</organism>
<evidence type="ECO:0000313" key="2">
    <source>
        <dbReference type="EMBL" id="TDR17445.1"/>
    </source>
</evidence>
<sequence length="130" mass="14476">MLKHANKNKRFQRTSFALILLLIMSQSLSAAVACKMEMADHDMPSSQSLIANDLHAGHDMSTMDMKPDMQNDCCDTDCQCAQNTCSGSSPMINNSMNSVFNLNHHASFSNEHKIIYYQATSALFRPPIIC</sequence>